<dbReference type="AlphaFoldDB" id="A0A0D5YUA6"/>
<sequence>MLLTSYRINKIFWVLILAITANGHLFAQIATLRGSVLSSDKEPLANTNILAFPKNENEKTVFSISNQKGEFELKLKKDEAYLIRVSYLGYEELVFEYQALEDDVKNLIMTPKTNILDEVILEYRTPIEIKEDTITYQTDAFVTGKERKLREVLKKLPGIEVDREGNVTAQGKKVTKVLVEDKTFFTGNSKLAVNNIPADAVDQVQILDNYSEVGFLKGLQDSDEMAMNIKLKEDKKKFAFGDMELGGGIEDRYIVHPNVFYYSPKTNVNFIGDLNNTGVKSFTLSDYLEFNGGFGKLMGDMRGYLALANDNFSQFLLNNDFKANINRFAALNLRQSLSAKTDLNSFVITNASDTQTEVQTLNTYVSENPFDEDRTVTNALDNFFIIGKLTLDYEPSLDADLAANTFAKITHNDNLGTILTQSPQQNNTFTTLSNIDGLDLKQNLEYSKRFSRAQTLSLETTLAHQKNRPNTNWLTDVAFLQELIPLQEDVLFDILQQKETQTTSFDLVLKDYWVLNNFNHVYTTAGTNLVFEEYETHEVQRLTDGSINDFSDNGFGNALDYRFNDTFLGLEYKFLTGIFTVKSGLFYHYYDWRNTQFGSKVNNATNALLPEFSAEAEFNNSEKIRFRYRPRLRFPRSNRLVGNFLLNSFNSVLLGNAFLQNERFHSYSLTYYKFSLFRGLNLNTGLFYNRKTQSIKNTTALDGIEQFVTYTMFNEPENSLTANFNFSKRIGAVKLGLDSRGNYNEFFQLVNGSVSKNISRSLSITGKMETFFEKWPNLELGYTHEPSKYLTNTSTNIFINQEFFANLDYSFFNDFHLKADYRRTDYENEGQNLTNTFDLANASLFYQKEDSPWGFEISATNLLNTQFKRQNSFSDFLISDQTTFIIPRIVMFKISYKL</sequence>
<dbReference type="Pfam" id="PF13715">
    <property type="entry name" value="CarbopepD_reg_2"/>
    <property type="match status" value="1"/>
</dbReference>
<dbReference type="SUPFAM" id="SSF49464">
    <property type="entry name" value="Carboxypeptidase regulatory domain-like"/>
    <property type="match status" value="1"/>
</dbReference>
<evidence type="ECO:0000313" key="2">
    <source>
        <dbReference type="Proteomes" id="UP000032726"/>
    </source>
</evidence>
<dbReference type="InterPro" id="IPR008969">
    <property type="entry name" value="CarboxyPept-like_regulatory"/>
</dbReference>
<dbReference type="PATRIC" id="fig|516051.4.peg.1923"/>
<dbReference type="EMBL" id="CP011071">
    <property type="protein sequence ID" value="AKA35471.1"/>
    <property type="molecule type" value="Genomic_DNA"/>
</dbReference>
<reference evidence="1 2" key="1">
    <citation type="submission" date="2015-03" db="EMBL/GenBank/DDBJ databases">
        <title>Complete genome sequence of Muricauda lutaonensis CC-HSB-11T, isolated from a coastal hot spring.</title>
        <authorList>
            <person name="Kim K.M."/>
        </authorList>
    </citation>
    <scope>NUCLEOTIDE SEQUENCE [LARGE SCALE GENOMIC DNA]</scope>
    <source>
        <strain evidence="1 2">CC-HSB-11</strain>
    </source>
</reference>
<dbReference type="KEGG" id="mlt:VC82_1866"/>
<evidence type="ECO:0000313" key="1">
    <source>
        <dbReference type="EMBL" id="AKA35471.1"/>
    </source>
</evidence>
<name>A0A0D5YUA6_9FLAO</name>
<dbReference type="HOGENOM" id="CLU_012729_1_0_10"/>
<dbReference type="RefSeq" id="WP_313777693.1">
    <property type="nucleotide sequence ID" value="NZ_CP011071.1"/>
</dbReference>
<dbReference type="Proteomes" id="UP000032726">
    <property type="component" value="Chromosome"/>
</dbReference>
<gene>
    <name evidence="1" type="ORF">VC82_1866</name>
</gene>
<accession>A0A0D5YUA6</accession>
<dbReference type="STRING" id="516051.VC82_1866"/>
<keyword evidence="1" id="KW-0675">Receptor</keyword>
<keyword evidence="2" id="KW-1185">Reference proteome</keyword>
<protein>
    <submittedName>
        <fullName evidence="1">TonB-dependent receptor</fullName>
    </submittedName>
</protein>
<proteinExistence type="predicted"/>
<organism evidence="1 2">
    <name type="scientific">Flagellimonas lutaonensis</name>
    <dbReference type="NCBI Taxonomy" id="516051"/>
    <lineage>
        <taxon>Bacteria</taxon>
        <taxon>Pseudomonadati</taxon>
        <taxon>Bacteroidota</taxon>
        <taxon>Flavobacteriia</taxon>
        <taxon>Flavobacteriales</taxon>
        <taxon>Flavobacteriaceae</taxon>
        <taxon>Flagellimonas</taxon>
    </lineage>
</organism>
<dbReference type="SUPFAM" id="SSF56935">
    <property type="entry name" value="Porins"/>
    <property type="match status" value="1"/>
</dbReference>